<dbReference type="AlphaFoldDB" id="A0A2H3BD56"/>
<sequence>MKMQDCTAGSFEQGQIIEARQQYELRLPEATISSFTETGQAESTVPVLKQRIHTSRRPIIPSSLTNTPCSALGVALMLQNLNKNTDSGTAFAYLRLRWYGDLSIIEDELRTWEALDIEMRESDQLDDRILSRRIWDLFSNRVVPCVWTAINGYTWPVPIPRGVDLHLLRIELLELGAEFAWVDVLCLRQLGGLQEDLHELEWSIGPLVYYFNGLGRPMGRRVDLESRRSWFQRAWTLQEMSVDYLIGGETSEGVEGGYREELVALRHINRTPDVPNHVCSLSASLLLNILKEMQTRVSTNPRDKVAGLSYLFLLRCIPAYSPSQNEEDVWSVIVREMDLRVRGQLFFLYPRPDRGTRQWWPSWEQVMSEDLQVVEGGEDEVWMDWIKRGEDGRDLYWGYHIESGYVRGLENSSFSSVRQGELVVTDVHGGSHTISIIASHQDGIPAGVFTLLGTSGHSSPDIEFFVEGTLLKYWIAGRVVEGRFEKISVFQVADEEERKRLIGLGVDGNRTISLW</sequence>
<organism evidence="1 2">
    <name type="scientific">Armillaria solidipes</name>
    <dbReference type="NCBI Taxonomy" id="1076256"/>
    <lineage>
        <taxon>Eukaryota</taxon>
        <taxon>Fungi</taxon>
        <taxon>Dikarya</taxon>
        <taxon>Basidiomycota</taxon>
        <taxon>Agaricomycotina</taxon>
        <taxon>Agaricomycetes</taxon>
        <taxon>Agaricomycetidae</taxon>
        <taxon>Agaricales</taxon>
        <taxon>Marasmiineae</taxon>
        <taxon>Physalacriaceae</taxon>
        <taxon>Armillaria</taxon>
    </lineage>
</organism>
<evidence type="ECO:0000313" key="2">
    <source>
        <dbReference type="Proteomes" id="UP000218334"/>
    </source>
</evidence>
<dbReference type="EMBL" id="KZ293472">
    <property type="protein sequence ID" value="PBK61773.1"/>
    <property type="molecule type" value="Genomic_DNA"/>
</dbReference>
<name>A0A2H3BD56_9AGAR</name>
<protein>
    <recommendedName>
        <fullName evidence="3">Heterokaryon incompatibility domain-containing protein</fullName>
    </recommendedName>
</protein>
<gene>
    <name evidence="1" type="ORF">ARMSODRAFT_1025321</name>
</gene>
<keyword evidence="2" id="KW-1185">Reference proteome</keyword>
<evidence type="ECO:0008006" key="3">
    <source>
        <dbReference type="Google" id="ProtNLM"/>
    </source>
</evidence>
<reference evidence="2" key="1">
    <citation type="journal article" date="2017" name="Nat. Ecol. Evol.">
        <title>Genome expansion and lineage-specific genetic innovations in the forest pathogenic fungi Armillaria.</title>
        <authorList>
            <person name="Sipos G."/>
            <person name="Prasanna A.N."/>
            <person name="Walter M.C."/>
            <person name="O'Connor E."/>
            <person name="Balint B."/>
            <person name="Krizsan K."/>
            <person name="Kiss B."/>
            <person name="Hess J."/>
            <person name="Varga T."/>
            <person name="Slot J."/>
            <person name="Riley R."/>
            <person name="Boka B."/>
            <person name="Rigling D."/>
            <person name="Barry K."/>
            <person name="Lee J."/>
            <person name="Mihaltcheva S."/>
            <person name="LaButti K."/>
            <person name="Lipzen A."/>
            <person name="Waldron R."/>
            <person name="Moloney N.M."/>
            <person name="Sperisen C."/>
            <person name="Kredics L."/>
            <person name="Vagvoelgyi C."/>
            <person name="Patrignani A."/>
            <person name="Fitzpatrick D."/>
            <person name="Nagy I."/>
            <person name="Doyle S."/>
            <person name="Anderson J.B."/>
            <person name="Grigoriev I.V."/>
            <person name="Gueldener U."/>
            <person name="Muensterkoetter M."/>
            <person name="Nagy L.G."/>
        </authorList>
    </citation>
    <scope>NUCLEOTIDE SEQUENCE [LARGE SCALE GENOMIC DNA]</scope>
    <source>
        <strain evidence="2">28-4</strain>
    </source>
</reference>
<evidence type="ECO:0000313" key="1">
    <source>
        <dbReference type="EMBL" id="PBK61773.1"/>
    </source>
</evidence>
<accession>A0A2H3BD56</accession>
<proteinExistence type="predicted"/>
<dbReference type="Proteomes" id="UP000218334">
    <property type="component" value="Unassembled WGS sequence"/>
</dbReference>